<name>A0ACC0WMD5_9STRA</name>
<evidence type="ECO:0000313" key="2">
    <source>
        <dbReference type="Proteomes" id="UP001163321"/>
    </source>
</evidence>
<comment type="caution">
    <text evidence="1">The sequence shown here is derived from an EMBL/GenBank/DDBJ whole genome shotgun (WGS) entry which is preliminary data.</text>
</comment>
<dbReference type="Proteomes" id="UP001163321">
    <property type="component" value="Chromosome 10"/>
</dbReference>
<protein>
    <submittedName>
        <fullName evidence="1">Uncharacterized protein</fullName>
    </submittedName>
</protein>
<keyword evidence="2" id="KW-1185">Reference proteome</keyword>
<proteinExistence type="predicted"/>
<sequence length="1843" mass="203085">MDAQDESEHVQSAPMHHASAKHATKKLSRPCRDVLARSFVDETRGHEQVEQPMATIPNIVVKRVPFRQARETDASTAAGTTRSPRSVTFTRRIVTSPAKPTRASPLHTEDMPARDEGAAVVTHRIVTPVKIAKRVIVRKNGVESVRDHEGACFHAEGMPSGNRLSQDGAQHEKRKEETLASSQRDHESQHRIATAASSTPETPVESNGGPQSVVRRVIRRKLVQSDGSSGQVDRCGDAVFGHGMEAEGSALVKTPSFAGSVSSVTSDRSTSSRRVVTRRVVSAPGSVVRRTVVHKIGSSSGVNADVPNAAQKAESDNARGASGASLDSRHGDSAARATTRPQPVARRMIVRNGAARPGRAADHDNLDIDAKIVSSEDDTSCDESVHQSHRGNDSIPDRSVIPASAERVVSYSRVCSMEPTSQTQETTSTTDEKEEKAPIPSYEVLLSCTSRAQDTDTALTVDCPDVMASDEETVDKKRCALSDVSLDKEAAAAEGVVTKSQQPVECQSARDKEGDMILDVASQDVRLPLAANEQEKSPRPSLLLGDRPTDGAVVSSGKAENRVNERRTTELIESVESEIQTNDYYVEIASPRLDRCLLNVESQWKGKPCSLTWSSLRLIRKNSPDSAFVLDDVSGSVQAGEFLVVTGPLPDESRALLSCLAGFEFEETMEGSVTVNGREWTDEMNQSMAYIQREDLFYETLTVEEHLVAQAFLRMGRTQSNDMCLKRVEAVIADMGLTDCRDKLIGGGISIGGLSRGQRKLVALATALLTNPSILLVEEPTDGLDIFSAEEIVGKLRWLAFEKHLIVVATLHHPSTHSYELYDTLYLLVDASCVYDDKAANCIAYFATIGYQCPDYMSPIDFFLLQMAVGEDDELVARIDALKCEWHEHSAALDAARTVAQASEDAVTVQENRYYPMGCCGQLGLLWTRHLRRLSRYGLIFSYHVLAAFVMGVSLGLVYMQLDLHGQHGIQNFTAAYFYVVVVHTLLIAYRTFVFLPRELAVAVRERQEYRGKWYHLLCWYVTKLAAEFPALVVLSIALFGPVFLILSIGHGWKVYVSMQLVLILAGWATIGLAFVALGLLRHVTLAVIVYSCVLLLFVATSGFFWISFPAWLVWLQYLSPLNLSFEALMKIFWHRIDVIECDWTLTDCIALSGHDVLEFYGMATRSGGADALLLLAIGLCFFLVAFGFLLHLATKRTNGVAWRHDWTLKGWRGLGRTAVTSESKRIKQTGATKRTMGRKTRHSSRDGETHYICVNSPRLEGLGDVPKTTLSWSHVWQKDMRDEPTEYVLKDASGYATSGELVLLTGPSTAATRALLQCLGGLETISQGNVSLNGVVAAPADVSKLATYVPRVHFFYDRLTVEEHLHFHAQLVCGTATDARTVVDRVLDELDWPYERHALIESLSKVDTKLLALATALVGHPSILLVEDPTTDLDFVSAQYVVRTLRALARGNRAVLVTMAHPASHVFALVDTLYLVADGAAVYHGPGRDAVAYFASHGYAWVPWSNPMDAFLRLLTVRNTTDDKTRAHEVARWKDTWSTRVVDGRLIETKDERKRVAADALRPARRSSPHVLLLLRRHVWHLHRARASFAWHVLAMLVVSVVVGLAFRHETTDGTKQHAKQQDERASLLLILLHVLVLAARTFCSLPHDFAIIAHEARAYGPRYLVRWYLTKLVAELPSTLVLSCGLVGPAYVLLATRRGLEPYREMQLMLWLVSWNAVGVTSLVLALVRPVRAAFVLCLVLFTLFVALGGQEGPTGVGGQWLRYVCPVKYAYDAILTTARGGCENDDCRGGDDHVRSQDGRIRSHSVWTDGIVLCGMTLGCFGLAILSLVRSRRDRAGDGE</sequence>
<gene>
    <name evidence="1" type="ORF">PsorP6_015534</name>
</gene>
<accession>A0ACC0WMD5</accession>
<dbReference type="EMBL" id="CM047589">
    <property type="protein sequence ID" value="KAI9920035.1"/>
    <property type="molecule type" value="Genomic_DNA"/>
</dbReference>
<evidence type="ECO:0000313" key="1">
    <source>
        <dbReference type="EMBL" id="KAI9920035.1"/>
    </source>
</evidence>
<organism evidence="1 2">
    <name type="scientific">Peronosclerospora sorghi</name>
    <dbReference type="NCBI Taxonomy" id="230839"/>
    <lineage>
        <taxon>Eukaryota</taxon>
        <taxon>Sar</taxon>
        <taxon>Stramenopiles</taxon>
        <taxon>Oomycota</taxon>
        <taxon>Peronosporomycetes</taxon>
        <taxon>Peronosporales</taxon>
        <taxon>Peronosporaceae</taxon>
        <taxon>Peronosclerospora</taxon>
    </lineage>
</organism>
<reference evidence="1 2" key="1">
    <citation type="journal article" date="2022" name="bioRxiv">
        <title>The genome of the oomycete Peronosclerospora sorghi, a cosmopolitan pathogen of maize and sorghum, is inflated with dispersed pseudogenes.</title>
        <authorList>
            <person name="Fletcher K."/>
            <person name="Martin F."/>
            <person name="Isakeit T."/>
            <person name="Cavanaugh K."/>
            <person name="Magill C."/>
            <person name="Michelmore R."/>
        </authorList>
    </citation>
    <scope>NUCLEOTIDE SEQUENCE [LARGE SCALE GENOMIC DNA]</scope>
    <source>
        <strain evidence="1">P6</strain>
    </source>
</reference>